<dbReference type="PRINTS" id="PR00032">
    <property type="entry name" value="HTHARAC"/>
</dbReference>
<dbReference type="InterPro" id="IPR018062">
    <property type="entry name" value="HTH_AraC-typ_CS"/>
</dbReference>
<evidence type="ECO:0000313" key="5">
    <source>
        <dbReference type="EMBL" id="UTV29908.1"/>
    </source>
</evidence>
<dbReference type="Pfam" id="PF22200">
    <property type="entry name" value="ExsA_N"/>
    <property type="match status" value="1"/>
</dbReference>
<dbReference type="Gene3D" id="1.10.10.60">
    <property type="entry name" value="Homeodomain-like"/>
    <property type="match status" value="2"/>
</dbReference>
<evidence type="ECO:0000256" key="1">
    <source>
        <dbReference type="ARBA" id="ARBA00023015"/>
    </source>
</evidence>
<sequence length="293" mass="33406">MKTIFEHTQSSVLVIPQALFAIKDVTVLCHHQNSVIFYKNLEQDLVDIEFYINTPCFIYIESGREVITNSHNDTIELTAGSSIFLPQGLKLQSDFVKETESLKAYLVFFDDDVIVDYLSKLKRPLDCLNSTKAFCLLEGGDEFTAFFDSIRGDIKAPSYLNIKLQELLHLIAWRESQGIFHSLLSSKKRVPPQQNFARLLETLDVLHLTVGDLAHLSGRSLSSFNRDFKETYKVTPKKWLREKKLSRAKELLAGNELSVTEVALTVGYENVSAFIKAFKLKYGVTPKQIKLYK</sequence>
<name>A0ABY5GNN2_9GAMM</name>
<dbReference type="InterPro" id="IPR020449">
    <property type="entry name" value="Tscrpt_reg_AraC-type_HTH"/>
</dbReference>
<keyword evidence="2" id="KW-0238">DNA-binding</keyword>
<dbReference type="PANTHER" id="PTHR43280">
    <property type="entry name" value="ARAC-FAMILY TRANSCRIPTIONAL REGULATOR"/>
    <property type="match status" value="1"/>
</dbReference>
<evidence type="ECO:0000256" key="2">
    <source>
        <dbReference type="ARBA" id="ARBA00023125"/>
    </source>
</evidence>
<keyword evidence="3" id="KW-0804">Transcription</keyword>
<dbReference type="SUPFAM" id="SSF46689">
    <property type="entry name" value="Homeodomain-like"/>
    <property type="match status" value="1"/>
</dbReference>
<feature type="domain" description="HTH araC/xylS-type" evidence="4">
    <location>
        <begin position="193"/>
        <end position="292"/>
    </location>
</feature>
<evidence type="ECO:0000259" key="4">
    <source>
        <dbReference type="PROSITE" id="PS01124"/>
    </source>
</evidence>
<evidence type="ECO:0000256" key="3">
    <source>
        <dbReference type="ARBA" id="ARBA00023163"/>
    </source>
</evidence>
<dbReference type="PROSITE" id="PS01124">
    <property type="entry name" value="HTH_ARAC_FAMILY_2"/>
    <property type="match status" value="1"/>
</dbReference>
<accession>A0ABY5GNN2</accession>
<dbReference type="Pfam" id="PF12833">
    <property type="entry name" value="HTH_18"/>
    <property type="match status" value="1"/>
</dbReference>
<protein>
    <submittedName>
        <fullName evidence="5">AraC family transcriptional regulator</fullName>
    </submittedName>
</protein>
<keyword evidence="6" id="KW-1185">Reference proteome</keyword>
<dbReference type="InterPro" id="IPR018060">
    <property type="entry name" value="HTH_AraC"/>
</dbReference>
<reference evidence="5" key="1">
    <citation type="submission" date="2022-07" db="EMBL/GenBank/DDBJ databases">
        <title>Genome sequencing of Photobacterium atrarenae GJH2-4.</title>
        <authorList>
            <person name="Park S.-J."/>
        </authorList>
    </citation>
    <scope>NUCLEOTIDE SEQUENCE</scope>
    <source>
        <strain evidence="5">GJH2-4</strain>
    </source>
</reference>
<evidence type="ECO:0000313" key="6">
    <source>
        <dbReference type="Proteomes" id="UP001057998"/>
    </source>
</evidence>
<organism evidence="5 6">
    <name type="scientific">Photobacterium atrarenae</name>
    <dbReference type="NCBI Taxonomy" id="865757"/>
    <lineage>
        <taxon>Bacteria</taxon>
        <taxon>Pseudomonadati</taxon>
        <taxon>Pseudomonadota</taxon>
        <taxon>Gammaproteobacteria</taxon>
        <taxon>Vibrionales</taxon>
        <taxon>Vibrionaceae</taxon>
        <taxon>Photobacterium</taxon>
    </lineage>
</organism>
<dbReference type="EMBL" id="CP101509">
    <property type="protein sequence ID" value="UTV29908.1"/>
    <property type="molecule type" value="Genomic_DNA"/>
</dbReference>
<dbReference type="InterPro" id="IPR009057">
    <property type="entry name" value="Homeodomain-like_sf"/>
</dbReference>
<dbReference type="RefSeq" id="WP_255391241.1">
    <property type="nucleotide sequence ID" value="NZ_CP101509.1"/>
</dbReference>
<keyword evidence="1" id="KW-0805">Transcription regulation</keyword>
<gene>
    <name evidence="5" type="ORF">NNL38_23180</name>
</gene>
<dbReference type="SMART" id="SM00342">
    <property type="entry name" value="HTH_ARAC"/>
    <property type="match status" value="1"/>
</dbReference>
<dbReference type="PANTHER" id="PTHR43280:SF2">
    <property type="entry name" value="HTH-TYPE TRANSCRIPTIONAL REGULATOR EXSA"/>
    <property type="match status" value="1"/>
</dbReference>
<dbReference type="PROSITE" id="PS00041">
    <property type="entry name" value="HTH_ARAC_FAMILY_1"/>
    <property type="match status" value="1"/>
</dbReference>
<proteinExistence type="predicted"/>
<dbReference type="Proteomes" id="UP001057998">
    <property type="component" value="Chromosome 2"/>
</dbReference>
<dbReference type="InterPro" id="IPR054015">
    <property type="entry name" value="ExsA-like_N"/>
</dbReference>